<dbReference type="InterPro" id="IPR000477">
    <property type="entry name" value="RT_dom"/>
</dbReference>
<dbReference type="PROSITE" id="PS50878">
    <property type="entry name" value="RT_POL"/>
    <property type="match status" value="1"/>
</dbReference>
<evidence type="ECO:0000256" key="1">
    <source>
        <dbReference type="ARBA" id="ARBA00034120"/>
    </source>
</evidence>
<dbReference type="InterPro" id="IPR043502">
    <property type="entry name" value="DNA/RNA_pol_sf"/>
</dbReference>
<comment type="similarity">
    <text evidence="1">Belongs to the bacterial reverse transcriptase family.</text>
</comment>
<dbReference type="OrthoDB" id="9780724at2"/>
<evidence type="ECO:0000313" key="3">
    <source>
        <dbReference type="EMBL" id="RVU03201.1"/>
    </source>
</evidence>
<comment type="caution">
    <text evidence="3">The sequence shown here is derived from an EMBL/GenBank/DDBJ whole genome shotgun (WGS) entry which is preliminary data.</text>
</comment>
<dbReference type="GO" id="GO:0003964">
    <property type="term" value="F:RNA-directed DNA polymerase activity"/>
    <property type="evidence" value="ECO:0007669"/>
    <property type="project" value="UniProtKB-KW"/>
</dbReference>
<keyword evidence="3" id="KW-0808">Transferase</keyword>
<keyword evidence="3" id="KW-0695">RNA-directed DNA polymerase</keyword>
<sequence length="491" mass="57411">MLEWYHGNFDEALSLSPPLTLVKLSQVGYYGFRQATMIEPFWNAYFLSLVVSLAEDIEKTRIKSDEKRIFSYRYNWSEKDATLFRDTTWLDYKKQCIENSKLFNVVLQTDISNFYHRVNHHKLENELKRLDPSSTITKRIIKLLSIFSGTISYGLPVGGPAARILAELALNHTDFHLRSRGIVFCRYADDYTIFCNDESEAYKTLILLSEKLSNDQLALQKDKTKIMTSQEFREIHQFLDPKPPKEDATHEQKLLNISIRFDPYSPTAEEDYEELKEAIQEIDIIGILSREVNKTKIDQTVTKQAINALKALSADDQVQAMKILLDHDNLITLSPVFTTIIRSIRSIYSDLNESGRLMIDKSLLHLFETQSYLTKIEMNLNYIVQILSLNYSSEKETLFIRLFETETSHLLKRQIIIAMANWDCHYWLVDVKNQFTTLTTWERRAFIYASYFLGDEGRHWRDHSKNLFSKEEALTRDWCAERKQNNALILA</sequence>
<dbReference type="AlphaFoldDB" id="A0A437MZV4"/>
<dbReference type="SUPFAM" id="SSF56672">
    <property type="entry name" value="DNA/RNA polymerases"/>
    <property type="match status" value="1"/>
</dbReference>
<organism evidence="3 4">
    <name type="scientific">Mucilaginibacter limnophilus</name>
    <dbReference type="NCBI Taxonomy" id="1932778"/>
    <lineage>
        <taxon>Bacteria</taxon>
        <taxon>Pseudomonadati</taxon>
        <taxon>Bacteroidota</taxon>
        <taxon>Sphingobacteriia</taxon>
        <taxon>Sphingobacteriales</taxon>
        <taxon>Sphingobacteriaceae</taxon>
        <taxon>Mucilaginibacter</taxon>
    </lineage>
</organism>
<feature type="domain" description="Reverse transcriptase" evidence="2">
    <location>
        <begin position="1"/>
        <end position="259"/>
    </location>
</feature>
<reference evidence="3 4" key="1">
    <citation type="submission" date="2019-01" db="EMBL/GenBank/DDBJ databases">
        <authorList>
            <person name="Chen W.-M."/>
        </authorList>
    </citation>
    <scope>NUCLEOTIDE SEQUENCE [LARGE SCALE GENOMIC DNA]</scope>
    <source>
        <strain evidence="3 4">YBJ-36</strain>
    </source>
</reference>
<dbReference type="PANTHER" id="PTHR34047">
    <property type="entry name" value="NUCLEAR INTRON MATURASE 1, MITOCHONDRIAL-RELATED"/>
    <property type="match status" value="1"/>
</dbReference>
<evidence type="ECO:0000313" key="4">
    <source>
        <dbReference type="Proteomes" id="UP000282759"/>
    </source>
</evidence>
<accession>A0A437MZV4</accession>
<dbReference type="CDD" id="cd01646">
    <property type="entry name" value="RT_Bac_retron_I"/>
    <property type="match status" value="1"/>
</dbReference>
<keyword evidence="3" id="KW-0548">Nucleotidyltransferase</keyword>
<name>A0A437MZV4_9SPHI</name>
<dbReference type="Proteomes" id="UP000282759">
    <property type="component" value="Unassembled WGS sequence"/>
</dbReference>
<dbReference type="InterPro" id="IPR051083">
    <property type="entry name" value="GrpII_Intron_Splice-Mob/Def"/>
</dbReference>
<dbReference type="PANTHER" id="PTHR34047:SF8">
    <property type="entry name" value="PROTEIN YKFC"/>
    <property type="match status" value="1"/>
</dbReference>
<evidence type="ECO:0000259" key="2">
    <source>
        <dbReference type="PROSITE" id="PS50878"/>
    </source>
</evidence>
<dbReference type="EMBL" id="SACK01000001">
    <property type="protein sequence ID" value="RVU03201.1"/>
    <property type="molecule type" value="Genomic_DNA"/>
</dbReference>
<protein>
    <submittedName>
        <fullName evidence="3">RNA-directed DNA polymerase</fullName>
    </submittedName>
</protein>
<proteinExistence type="inferred from homology"/>
<keyword evidence="4" id="KW-1185">Reference proteome</keyword>
<dbReference type="Pfam" id="PF00078">
    <property type="entry name" value="RVT_1"/>
    <property type="match status" value="1"/>
</dbReference>
<gene>
    <name evidence="3" type="ORF">EOD41_04135</name>
</gene>